<keyword evidence="3" id="KW-1185">Reference proteome</keyword>
<dbReference type="AlphaFoldDB" id="D7C476"/>
<dbReference type="HOGENOM" id="CLU_153927_1_0_11"/>
<dbReference type="PATRIC" id="fig|749414.3.peg.793"/>
<accession>D7C476</accession>
<sequence length="131" mass="14880">MAEKYPPASFLTLGRGRIVRDDWLMPKESSDVQILHVDEVEPVEVVPGIVRRRLPATEWARGWMYDFAPGTEWPEVDVHEGEERYYVVSGEFIDRGQRLGPGSYVVFAPGSTHRPRTETGARMIGISILPR</sequence>
<evidence type="ECO:0000259" key="1">
    <source>
        <dbReference type="Pfam" id="PF12973"/>
    </source>
</evidence>
<dbReference type="EMBL" id="CP002047">
    <property type="protein sequence ID" value="ADI03898.1"/>
    <property type="molecule type" value="Genomic_DNA"/>
</dbReference>
<protein>
    <recommendedName>
        <fullName evidence="1">ChrR-like cupin domain-containing protein</fullName>
    </recommendedName>
</protein>
<dbReference type="SUPFAM" id="SSF51182">
    <property type="entry name" value="RmlC-like cupins"/>
    <property type="match status" value="1"/>
</dbReference>
<evidence type="ECO:0000313" key="3">
    <source>
        <dbReference type="Proteomes" id="UP000000377"/>
    </source>
</evidence>
<evidence type="ECO:0000313" key="2">
    <source>
        <dbReference type="EMBL" id="ADI03898.1"/>
    </source>
</evidence>
<dbReference type="Gene3D" id="2.60.120.10">
    <property type="entry name" value="Jelly Rolls"/>
    <property type="match status" value="1"/>
</dbReference>
<dbReference type="Pfam" id="PF12973">
    <property type="entry name" value="Cupin_7"/>
    <property type="match status" value="1"/>
</dbReference>
<dbReference type="KEGG" id="sbh:SBI_00777"/>
<dbReference type="InterPro" id="IPR025979">
    <property type="entry name" value="ChrR-like_cupin_dom"/>
</dbReference>
<feature type="domain" description="ChrR-like cupin" evidence="1">
    <location>
        <begin position="34"/>
        <end position="117"/>
    </location>
</feature>
<dbReference type="InterPro" id="IPR014710">
    <property type="entry name" value="RmlC-like_jellyroll"/>
</dbReference>
<dbReference type="InterPro" id="IPR011051">
    <property type="entry name" value="RmlC_Cupin_sf"/>
</dbReference>
<name>D7C476_STRBB</name>
<dbReference type="eggNOG" id="COG0662">
    <property type="taxonomic scope" value="Bacteria"/>
</dbReference>
<organism evidence="2 3">
    <name type="scientific">Streptomyces bingchenggensis (strain BCW-1)</name>
    <dbReference type="NCBI Taxonomy" id="749414"/>
    <lineage>
        <taxon>Bacteria</taxon>
        <taxon>Bacillati</taxon>
        <taxon>Actinomycetota</taxon>
        <taxon>Actinomycetes</taxon>
        <taxon>Kitasatosporales</taxon>
        <taxon>Streptomycetaceae</taxon>
        <taxon>Streptomyces</taxon>
    </lineage>
</organism>
<proteinExistence type="predicted"/>
<reference evidence="2 3" key="1">
    <citation type="journal article" date="2010" name="J. Bacteriol.">
        <title>Genome sequence of the milbemycin-producing bacterium Streptomyces bingchenggensis.</title>
        <authorList>
            <person name="Wang X.J."/>
            <person name="Yan Y.J."/>
            <person name="Zhang B."/>
            <person name="An J."/>
            <person name="Wang J.J."/>
            <person name="Tian J."/>
            <person name="Jiang L."/>
            <person name="Chen Y.H."/>
            <person name="Huang S.X."/>
            <person name="Yin M."/>
            <person name="Zhang J."/>
            <person name="Gao A.L."/>
            <person name="Liu C.X."/>
            <person name="Zhu Z.X."/>
            <person name="Xiang W.S."/>
        </authorList>
    </citation>
    <scope>NUCLEOTIDE SEQUENCE [LARGE SCALE GENOMIC DNA]</scope>
    <source>
        <strain evidence="2 3">BCW-1</strain>
    </source>
</reference>
<dbReference type="Proteomes" id="UP000000377">
    <property type="component" value="Chromosome"/>
</dbReference>
<gene>
    <name evidence="2" type="ordered locus">SBI_00777</name>
</gene>